<dbReference type="EMBL" id="WJEC01001631">
    <property type="protein sequence ID" value="KAF7478427.1"/>
    <property type="molecule type" value="Genomic_DNA"/>
</dbReference>
<evidence type="ECO:0000313" key="3">
    <source>
        <dbReference type="Proteomes" id="UP000335636"/>
    </source>
</evidence>
<dbReference type="Proteomes" id="UP000662637">
    <property type="component" value="Unassembled WGS sequence"/>
</dbReference>
<sequence>MALPFLLSPGAQRPASLPSSATCTAWLESPPHPISCMAAPPCITPLFLSCWDVSSLGTSFAPMLAPPCHPPLECHRRDRLVSHSSLAMRFLALLHVEAKCSSPCLPTGAALYPPTWLPTCPGLGLAWLLFELLW</sequence>
<name>A0A5E4BVQ7_MARMO</name>
<evidence type="ECO:0000313" key="1">
    <source>
        <dbReference type="EMBL" id="KAF7478427.1"/>
    </source>
</evidence>
<organism evidence="2 3">
    <name type="scientific">Marmota monax</name>
    <name type="common">Woodchuck</name>
    <dbReference type="NCBI Taxonomy" id="9995"/>
    <lineage>
        <taxon>Eukaryota</taxon>
        <taxon>Metazoa</taxon>
        <taxon>Chordata</taxon>
        <taxon>Craniata</taxon>
        <taxon>Vertebrata</taxon>
        <taxon>Euteleostomi</taxon>
        <taxon>Mammalia</taxon>
        <taxon>Eutheria</taxon>
        <taxon>Euarchontoglires</taxon>
        <taxon>Glires</taxon>
        <taxon>Rodentia</taxon>
        <taxon>Sciuromorpha</taxon>
        <taxon>Sciuridae</taxon>
        <taxon>Xerinae</taxon>
        <taxon>Marmotini</taxon>
        <taxon>Marmota</taxon>
    </lineage>
</organism>
<dbReference type="Proteomes" id="UP000335636">
    <property type="component" value="Unassembled WGS sequence"/>
</dbReference>
<evidence type="ECO:0000313" key="2">
    <source>
        <dbReference type="EMBL" id="VTJ73100.1"/>
    </source>
</evidence>
<keyword evidence="3" id="KW-1185">Reference proteome</keyword>
<reference evidence="2 3" key="1">
    <citation type="submission" date="2019-04" db="EMBL/GenBank/DDBJ databases">
        <authorList>
            <person name="Alioto T."/>
            <person name="Alioto T."/>
        </authorList>
    </citation>
    <scope>NUCLEOTIDE SEQUENCE [LARGE SCALE GENOMIC DNA]</scope>
</reference>
<reference evidence="1" key="2">
    <citation type="submission" date="2020-08" db="EMBL/GenBank/DDBJ databases">
        <authorList>
            <person name="Shumante A."/>
            <person name="Zimin A.V."/>
            <person name="Puiu D."/>
            <person name="Salzberg S.L."/>
        </authorList>
    </citation>
    <scope>NUCLEOTIDE SEQUENCE</scope>
    <source>
        <strain evidence="1">WC2-LM</strain>
        <tissue evidence="1">Liver</tissue>
    </source>
</reference>
<dbReference type="AlphaFoldDB" id="A0A5E4BVQ7"/>
<dbReference type="EMBL" id="CABDUW010000661">
    <property type="protein sequence ID" value="VTJ73100.1"/>
    <property type="molecule type" value="Genomic_DNA"/>
</dbReference>
<proteinExistence type="predicted"/>
<accession>A0A5E4BVQ7</accession>
<protein>
    <submittedName>
        <fullName evidence="2">Uncharacterized protein</fullName>
    </submittedName>
</protein>
<gene>
    <name evidence="1" type="ORF">GHT09_010526</name>
    <name evidence="2" type="ORF">MONAX_5E011342</name>
</gene>